<dbReference type="CDD" id="cd21115">
    <property type="entry name" value="legumain_C"/>
    <property type="match status" value="1"/>
</dbReference>
<protein>
    <recommendedName>
        <fullName evidence="3">legumain</fullName>
        <ecNumber evidence="3">3.4.22.34</ecNumber>
    </recommendedName>
</protein>
<evidence type="ECO:0000256" key="1">
    <source>
        <dbReference type="ARBA" id="ARBA00000810"/>
    </source>
</evidence>
<evidence type="ECO:0000256" key="3">
    <source>
        <dbReference type="ARBA" id="ARBA00012628"/>
    </source>
</evidence>
<evidence type="ECO:0000256" key="2">
    <source>
        <dbReference type="ARBA" id="ARBA00009941"/>
    </source>
</evidence>
<comment type="similarity">
    <text evidence="2">Belongs to the peptidase C13 family.</text>
</comment>
<gene>
    <name evidence="10" type="primary">LGMN</name>
    <name evidence="10" type="ORF">NPIL_488531</name>
</gene>
<evidence type="ECO:0000259" key="9">
    <source>
        <dbReference type="Pfam" id="PF20985"/>
    </source>
</evidence>
<sequence>MANYGQFLLQVRIPGGIIDIKNPTPGIIINHPKGKNVYKGVPKDYTGNAVTPKNFIAILKGDKEALHGIGSGRVLESGPNDHVFIYFADHGLPGAIGFPSEELSATQLNKTISYMYKKKMYGKMVIYLEACESGSMFENILPRNINVYATTAANGEESSYACYHDEKLNTYLGDYYSVNWLEDSDKKILAQETLHQQFEIVKSKTNRSHVQQYGDLKMGHLHLSEFQGRKNSEHIILPEVEMDLVRSRDVPTEIVKRKYMSSNSVDQKAILLKKLYKMLRNRQYLFEKMSVIVTEIFDDQEQETDVKENYYKLRNFECYDEIREYFNEECFSLSKNEYAMSFMYILVNLCEKGIAPELSMMAMERVCDHPSVYGII</sequence>
<dbReference type="GO" id="GO:0004197">
    <property type="term" value="F:cysteine-type endopeptidase activity"/>
    <property type="evidence" value="ECO:0007669"/>
    <property type="project" value="UniProtKB-EC"/>
</dbReference>
<keyword evidence="5" id="KW-0732">Signal</keyword>
<organism evidence="10 11">
    <name type="scientific">Nephila pilipes</name>
    <name type="common">Giant wood spider</name>
    <name type="synonym">Nephila maculata</name>
    <dbReference type="NCBI Taxonomy" id="299642"/>
    <lineage>
        <taxon>Eukaryota</taxon>
        <taxon>Metazoa</taxon>
        <taxon>Ecdysozoa</taxon>
        <taxon>Arthropoda</taxon>
        <taxon>Chelicerata</taxon>
        <taxon>Arachnida</taxon>
        <taxon>Araneae</taxon>
        <taxon>Araneomorphae</taxon>
        <taxon>Entelegynae</taxon>
        <taxon>Araneoidea</taxon>
        <taxon>Nephilidae</taxon>
        <taxon>Nephila</taxon>
    </lineage>
</organism>
<evidence type="ECO:0000313" key="10">
    <source>
        <dbReference type="EMBL" id="GFT84886.1"/>
    </source>
</evidence>
<evidence type="ECO:0000256" key="4">
    <source>
        <dbReference type="ARBA" id="ARBA00022670"/>
    </source>
</evidence>
<dbReference type="InterPro" id="IPR048501">
    <property type="entry name" value="Legum_prodom"/>
</dbReference>
<accession>A0A8X6PRA1</accession>
<name>A0A8X6PRA1_NEPPI</name>
<keyword evidence="11" id="KW-1185">Reference proteome</keyword>
<feature type="active site" evidence="8">
    <location>
        <position position="90"/>
    </location>
</feature>
<dbReference type="PIRSF" id="PIRSF019663">
    <property type="entry name" value="Legumain"/>
    <property type="match status" value="1"/>
</dbReference>
<dbReference type="FunFam" id="3.40.50.1460:FF:000006">
    <property type="entry name" value="Legumain"/>
    <property type="match status" value="1"/>
</dbReference>
<evidence type="ECO:0000256" key="6">
    <source>
        <dbReference type="ARBA" id="ARBA00022801"/>
    </source>
</evidence>
<keyword evidence="4" id="KW-0645">Protease</keyword>
<comment type="caution">
    <text evidence="10">The sequence shown here is derived from an EMBL/GenBank/DDBJ whole genome shotgun (WGS) entry which is preliminary data.</text>
</comment>
<dbReference type="Gene3D" id="1.10.132.130">
    <property type="match status" value="1"/>
</dbReference>
<dbReference type="AlphaFoldDB" id="A0A8X6PRA1"/>
<dbReference type="PANTHER" id="PTHR12000">
    <property type="entry name" value="HEMOGLOBINASE FAMILY MEMBER"/>
    <property type="match status" value="1"/>
</dbReference>
<keyword evidence="7" id="KW-0788">Thiol protease</keyword>
<evidence type="ECO:0000256" key="7">
    <source>
        <dbReference type="ARBA" id="ARBA00022807"/>
    </source>
</evidence>
<dbReference type="GO" id="GO:0006624">
    <property type="term" value="P:vacuolar protein processing"/>
    <property type="evidence" value="ECO:0007669"/>
    <property type="project" value="TreeGrafter"/>
</dbReference>
<keyword evidence="6" id="KW-0378">Hydrolase</keyword>
<feature type="active site" description="Nucleophile" evidence="8">
    <location>
        <position position="131"/>
    </location>
</feature>
<dbReference type="InterPro" id="IPR001096">
    <property type="entry name" value="Peptidase_C13"/>
</dbReference>
<evidence type="ECO:0000313" key="11">
    <source>
        <dbReference type="Proteomes" id="UP000887013"/>
    </source>
</evidence>
<dbReference type="EMBL" id="BMAW01023844">
    <property type="protein sequence ID" value="GFT84886.1"/>
    <property type="molecule type" value="Genomic_DNA"/>
</dbReference>
<dbReference type="Pfam" id="PF20985">
    <property type="entry name" value="Legum_prodom"/>
    <property type="match status" value="1"/>
</dbReference>
<dbReference type="GO" id="GO:0051603">
    <property type="term" value="P:proteolysis involved in protein catabolic process"/>
    <property type="evidence" value="ECO:0007669"/>
    <property type="project" value="TreeGrafter"/>
</dbReference>
<dbReference type="EC" id="3.4.22.34" evidence="3"/>
<dbReference type="InterPro" id="IPR046427">
    <property type="entry name" value="Legumain_prodom_sf"/>
</dbReference>
<dbReference type="OrthoDB" id="6431995at2759"/>
<dbReference type="PRINTS" id="PR00776">
    <property type="entry name" value="HEMOGLOBNASE"/>
</dbReference>
<dbReference type="Pfam" id="PF01650">
    <property type="entry name" value="Peptidase_C13"/>
    <property type="match status" value="1"/>
</dbReference>
<feature type="domain" description="Legumain prodomain" evidence="9">
    <location>
        <begin position="273"/>
        <end position="367"/>
    </location>
</feature>
<evidence type="ECO:0000256" key="8">
    <source>
        <dbReference type="PIRSR" id="PIRSR019663-1"/>
    </source>
</evidence>
<dbReference type="PANTHER" id="PTHR12000:SF42">
    <property type="entry name" value="LEGUMAIN"/>
    <property type="match status" value="1"/>
</dbReference>
<dbReference type="Proteomes" id="UP000887013">
    <property type="component" value="Unassembled WGS sequence"/>
</dbReference>
<reference evidence="10" key="1">
    <citation type="submission" date="2020-08" db="EMBL/GenBank/DDBJ databases">
        <title>Multicomponent nature underlies the extraordinary mechanical properties of spider dragline silk.</title>
        <authorList>
            <person name="Kono N."/>
            <person name="Nakamura H."/>
            <person name="Mori M."/>
            <person name="Yoshida Y."/>
            <person name="Ohtoshi R."/>
            <person name="Malay A.D."/>
            <person name="Moran D.A.P."/>
            <person name="Tomita M."/>
            <person name="Numata K."/>
            <person name="Arakawa K."/>
        </authorList>
    </citation>
    <scope>NUCLEOTIDE SEQUENCE</scope>
</reference>
<proteinExistence type="inferred from homology"/>
<comment type="catalytic activity">
    <reaction evidence="1">
        <text>Hydrolysis of proteins and small molecule substrates at -Asn-|-Xaa- bonds.</text>
        <dbReference type="EC" id="3.4.22.34"/>
    </reaction>
</comment>
<dbReference type="Gene3D" id="3.40.50.1460">
    <property type="match status" value="1"/>
</dbReference>
<evidence type="ECO:0000256" key="5">
    <source>
        <dbReference type="ARBA" id="ARBA00022729"/>
    </source>
</evidence>
<dbReference type="GO" id="GO:0005773">
    <property type="term" value="C:vacuole"/>
    <property type="evidence" value="ECO:0007669"/>
    <property type="project" value="GOC"/>
</dbReference>